<dbReference type="Proteomes" id="UP000444721">
    <property type="component" value="Unassembled WGS sequence"/>
</dbReference>
<dbReference type="GO" id="GO:0005525">
    <property type="term" value="F:GTP binding"/>
    <property type="evidence" value="ECO:0007669"/>
    <property type="project" value="UniProtKB-KW"/>
</dbReference>
<evidence type="ECO:0000256" key="1">
    <source>
        <dbReference type="ARBA" id="ARBA00004193"/>
    </source>
</evidence>
<dbReference type="InterPro" id="IPR001806">
    <property type="entry name" value="Small_GTPase"/>
</dbReference>
<evidence type="ECO:0000256" key="8">
    <source>
        <dbReference type="ARBA" id="ARBA00023288"/>
    </source>
</evidence>
<dbReference type="CDD" id="cd00876">
    <property type="entry name" value="Ras"/>
    <property type="match status" value="1"/>
</dbReference>
<organism evidence="10 11">
    <name type="scientific">Naegleria fowleri</name>
    <name type="common">Brain eating amoeba</name>
    <dbReference type="NCBI Taxonomy" id="5763"/>
    <lineage>
        <taxon>Eukaryota</taxon>
        <taxon>Discoba</taxon>
        <taxon>Heterolobosea</taxon>
        <taxon>Tetramitia</taxon>
        <taxon>Eutetramitia</taxon>
        <taxon>Vahlkampfiidae</taxon>
        <taxon>Naegleria</taxon>
    </lineage>
</organism>
<keyword evidence="8" id="KW-0449">Lipoprotein</keyword>
<evidence type="ECO:0000256" key="6">
    <source>
        <dbReference type="ARBA" id="ARBA00023134"/>
    </source>
</evidence>
<dbReference type="GO" id="GO:0007165">
    <property type="term" value="P:signal transduction"/>
    <property type="evidence" value="ECO:0007669"/>
    <property type="project" value="InterPro"/>
</dbReference>
<evidence type="ECO:0008006" key="12">
    <source>
        <dbReference type="Google" id="ProtNLM"/>
    </source>
</evidence>
<dbReference type="OMA" id="MWGCPFV"/>
<dbReference type="Gene3D" id="3.40.50.300">
    <property type="entry name" value="P-loop containing nucleotide triphosphate hydrolases"/>
    <property type="match status" value="1"/>
</dbReference>
<dbReference type="SMART" id="SM00174">
    <property type="entry name" value="RHO"/>
    <property type="match status" value="1"/>
</dbReference>
<dbReference type="InterPro" id="IPR005225">
    <property type="entry name" value="Small_GTP-bd"/>
</dbReference>
<evidence type="ECO:0000256" key="7">
    <source>
        <dbReference type="ARBA" id="ARBA00023136"/>
    </source>
</evidence>
<dbReference type="OrthoDB" id="5976022at2759"/>
<keyword evidence="11" id="KW-1185">Reference proteome</keyword>
<evidence type="ECO:0000256" key="5">
    <source>
        <dbReference type="ARBA" id="ARBA00022741"/>
    </source>
</evidence>
<dbReference type="GeneID" id="68117347"/>
<accession>A0A6A5ASL6</accession>
<dbReference type="SMART" id="SM00176">
    <property type="entry name" value="RAN"/>
    <property type="match status" value="1"/>
</dbReference>
<evidence type="ECO:0000256" key="4">
    <source>
        <dbReference type="ARBA" id="ARBA00022481"/>
    </source>
</evidence>
<dbReference type="Pfam" id="PF00071">
    <property type="entry name" value="Ras"/>
    <property type="match status" value="1"/>
</dbReference>
<dbReference type="PANTHER" id="PTHR24070">
    <property type="entry name" value="RAS, DI-RAS, AND RHEB FAMILY MEMBERS OF SMALL GTPASE SUPERFAMILY"/>
    <property type="match status" value="1"/>
</dbReference>
<dbReference type="PRINTS" id="PR00449">
    <property type="entry name" value="RASTRNSFRMNG"/>
</dbReference>
<reference evidence="10 11" key="1">
    <citation type="journal article" date="2019" name="Sci. Rep.">
        <title>Nanopore sequencing improves the draft genome of the human pathogenic amoeba Naegleria fowleri.</title>
        <authorList>
            <person name="Liechti N."/>
            <person name="Schurch N."/>
            <person name="Bruggmann R."/>
            <person name="Wittwer M."/>
        </authorList>
    </citation>
    <scope>NUCLEOTIDE SEQUENCE [LARGE SCALE GENOMIC DNA]</scope>
    <source>
        <strain evidence="10 11">ATCC 30894</strain>
    </source>
</reference>
<dbReference type="RefSeq" id="XP_044556319.1">
    <property type="nucleotide sequence ID" value="XM_044700397.1"/>
</dbReference>
<dbReference type="PROSITE" id="PS51420">
    <property type="entry name" value="RHO"/>
    <property type="match status" value="1"/>
</dbReference>
<name>A0A6A5ASL6_NAEFO</name>
<gene>
    <name evidence="10" type="ORF">FDP41_010132</name>
</gene>
<evidence type="ECO:0000313" key="11">
    <source>
        <dbReference type="Proteomes" id="UP000444721"/>
    </source>
</evidence>
<dbReference type="GO" id="GO:0005886">
    <property type="term" value="C:plasma membrane"/>
    <property type="evidence" value="ECO:0007669"/>
    <property type="project" value="UniProtKB-SubCell"/>
</dbReference>
<dbReference type="AlphaFoldDB" id="A0A6A5ASL6"/>
<evidence type="ECO:0000256" key="2">
    <source>
        <dbReference type="ARBA" id="ARBA00008344"/>
    </source>
</evidence>
<dbReference type="VEuPathDB" id="AmoebaDB:NF0023600"/>
<dbReference type="InterPro" id="IPR027417">
    <property type="entry name" value="P-loop_NTPase"/>
</dbReference>
<keyword evidence="5" id="KW-0547">Nucleotide-binding</keyword>
<comment type="subcellular location">
    <subcellularLocation>
        <location evidence="1">Cell membrane</location>
        <topology evidence="1">Lipid-anchor</topology>
    </subcellularLocation>
</comment>
<dbReference type="InterPro" id="IPR020849">
    <property type="entry name" value="Small_GTPase_Ras-type"/>
</dbReference>
<evidence type="ECO:0000256" key="9">
    <source>
        <dbReference type="ARBA" id="ARBA00023289"/>
    </source>
</evidence>
<dbReference type="SUPFAM" id="SSF52540">
    <property type="entry name" value="P-loop containing nucleoside triphosphate hydrolases"/>
    <property type="match status" value="1"/>
</dbReference>
<dbReference type="NCBIfam" id="TIGR00231">
    <property type="entry name" value="small_GTP"/>
    <property type="match status" value="1"/>
</dbReference>
<evidence type="ECO:0000256" key="3">
    <source>
        <dbReference type="ARBA" id="ARBA00022475"/>
    </source>
</evidence>
<keyword evidence="4" id="KW-0488">Methylation</keyword>
<dbReference type="VEuPathDB" id="AmoebaDB:FDP41_010132"/>
<dbReference type="PROSITE" id="PS51419">
    <property type="entry name" value="RAB"/>
    <property type="match status" value="1"/>
</dbReference>
<dbReference type="FunFam" id="3.40.50.300:FF:000080">
    <property type="entry name" value="Ras-like GTPase Ras1"/>
    <property type="match status" value="1"/>
</dbReference>
<protein>
    <recommendedName>
        <fullName evidence="12">Ras-like protein</fullName>
    </recommendedName>
</protein>
<comment type="similarity">
    <text evidence="2">Belongs to the small GTPase superfamily. Ras family.</text>
</comment>
<comment type="caution">
    <text evidence="10">The sequence shown here is derived from an EMBL/GenBank/DDBJ whole genome shotgun (WGS) entry which is preliminary data.</text>
</comment>
<dbReference type="GO" id="GO:0003924">
    <property type="term" value="F:GTPase activity"/>
    <property type="evidence" value="ECO:0007669"/>
    <property type="project" value="InterPro"/>
</dbReference>
<keyword evidence="7" id="KW-0472">Membrane</keyword>
<proteinExistence type="inferred from homology"/>
<evidence type="ECO:0000313" key="10">
    <source>
        <dbReference type="EMBL" id="KAF0971603.1"/>
    </source>
</evidence>
<dbReference type="VEuPathDB" id="AmoebaDB:NfTy_067440"/>
<dbReference type="PROSITE" id="PS51421">
    <property type="entry name" value="RAS"/>
    <property type="match status" value="1"/>
</dbReference>
<keyword evidence="9" id="KW-0636">Prenylation</keyword>
<dbReference type="SMART" id="SM00175">
    <property type="entry name" value="RAB"/>
    <property type="match status" value="1"/>
</dbReference>
<sequence length="222" mass="25027">MSAANNSGMEEYKLAVVGGGGVGKSALTVQFIQNIFVEEYDPTIEDSYRKHAKVDDKPCFLEILDTAGQEEYKALRDQYMRTGDGFLLVYSVIDRKTFEEINDFYEQILRVKDAEKVPMVLVGNKCDLESERVISADEGKQFAKQLGIPSLETSAKQRLNVDEAFMALVREVRKSKPSNAGPTKNHLVERRVAICCKFSLSFEILNRLVVKRKLVSFSKIVS</sequence>
<keyword evidence="6" id="KW-0342">GTP-binding</keyword>
<dbReference type="SMART" id="SM00173">
    <property type="entry name" value="RAS"/>
    <property type="match status" value="1"/>
</dbReference>
<dbReference type="EMBL" id="VFQX01000075">
    <property type="protein sequence ID" value="KAF0971603.1"/>
    <property type="molecule type" value="Genomic_DNA"/>
</dbReference>
<keyword evidence="3" id="KW-1003">Cell membrane</keyword>